<dbReference type="PANTHER" id="PTHR48085">
    <property type="entry name" value="CADMIUM/ZINC-TRANSPORTING ATPASE HMA2-RELATED"/>
    <property type="match status" value="1"/>
</dbReference>
<dbReference type="InterPro" id="IPR023214">
    <property type="entry name" value="HAD_sf"/>
</dbReference>
<dbReference type="Gene3D" id="3.40.50.1000">
    <property type="entry name" value="HAD superfamily/HAD-like"/>
    <property type="match status" value="1"/>
</dbReference>
<dbReference type="AlphaFoldDB" id="A0A841JRL7"/>
<comment type="caution">
    <text evidence="2">The sequence shown here is derived from an EMBL/GenBank/DDBJ whole genome shotgun (WGS) entry which is preliminary data.</text>
</comment>
<organism evidence="2 3">
    <name type="scientific">Mucilaginibacter lappiensis</name>
    <dbReference type="NCBI Taxonomy" id="354630"/>
    <lineage>
        <taxon>Bacteria</taxon>
        <taxon>Pseudomonadati</taxon>
        <taxon>Bacteroidota</taxon>
        <taxon>Sphingobacteriia</taxon>
        <taxon>Sphingobacteriales</taxon>
        <taxon>Sphingobacteriaceae</taxon>
        <taxon>Mucilaginibacter</taxon>
    </lineage>
</organism>
<dbReference type="GO" id="GO:0016020">
    <property type="term" value="C:membrane"/>
    <property type="evidence" value="ECO:0007669"/>
    <property type="project" value="TreeGrafter"/>
</dbReference>
<proteinExistence type="inferred from homology"/>
<protein>
    <submittedName>
        <fullName evidence="2">Cation transport ATPase</fullName>
    </submittedName>
</protein>
<dbReference type="PRINTS" id="PR00119">
    <property type="entry name" value="CATATPASE"/>
</dbReference>
<evidence type="ECO:0000313" key="3">
    <source>
        <dbReference type="Proteomes" id="UP000548326"/>
    </source>
</evidence>
<gene>
    <name evidence="2" type="ORF">HDF22_005071</name>
</gene>
<reference evidence="2 3" key="1">
    <citation type="submission" date="2020-08" db="EMBL/GenBank/DDBJ databases">
        <title>Genomic Encyclopedia of Type Strains, Phase IV (KMG-V): Genome sequencing to study the core and pangenomes of soil and plant-associated prokaryotes.</title>
        <authorList>
            <person name="Whitman W."/>
        </authorList>
    </citation>
    <scope>NUCLEOTIDE SEQUENCE [LARGE SCALE GENOMIC DNA]</scope>
    <source>
        <strain evidence="2 3">MP601</strain>
    </source>
</reference>
<dbReference type="EMBL" id="JACHCA010000018">
    <property type="protein sequence ID" value="MBB6130925.1"/>
    <property type="molecule type" value="Genomic_DNA"/>
</dbReference>
<name>A0A841JRL7_9SPHI</name>
<dbReference type="SUPFAM" id="SSF56784">
    <property type="entry name" value="HAD-like"/>
    <property type="match status" value="1"/>
</dbReference>
<dbReference type="InterPro" id="IPR036412">
    <property type="entry name" value="HAD-like_sf"/>
</dbReference>
<comment type="similarity">
    <text evidence="1">Belongs to the cation transport ATPase (P-type) (TC 3.A.3) family. Type IB subfamily.</text>
</comment>
<dbReference type="GO" id="GO:0015086">
    <property type="term" value="F:cadmium ion transmembrane transporter activity"/>
    <property type="evidence" value="ECO:0007669"/>
    <property type="project" value="TreeGrafter"/>
</dbReference>
<sequence length="54" mass="5440">MIGDGVIEAPAMAKSTVGITTGAAGSDVALETAYIALMADRLDNLPFAALQSMV</sequence>
<dbReference type="Proteomes" id="UP000548326">
    <property type="component" value="Unassembled WGS sequence"/>
</dbReference>
<evidence type="ECO:0000256" key="1">
    <source>
        <dbReference type="ARBA" id="ARBA00006024"/>
    </source>
</evidence>
<evidence type="ECO:0000313" key="2">
    <source>
        <dbReference type="EMBL" id="MBB6130925.1"/>
    </source>
</evidence>
<dbReference type="InterPro" id="IPR051014">
    <property type="entry name" value="Cation_Transport_ATPase_IB"/>
</dbReference>
<dbReference type="PANTHER" id="PTHR48085:SF5">
    <property type="entry name" value="CADMIUM_ZINC-TRANSPORTING ATPASE HMA4-RELATED"/>
    <property type="match status" value="1"/>
</dbReference>
<dbReference type="RefSeq" id="WP_183589582.1">
    <property type="nucleotide sequence ID" value="NZ_JACHCA010000018.1"/>
</dbReference>
<accession>A0A841JRL7</accession>